<dbReference type="RefSeq" id="XP_052948125.1">
    <property type="nucleotide sequence ID" value="XM_053088378.1"/>
</dbReference>
<dbReference type="EMBL" id="JAKWFO010000003">
    <property type="protein sequence ID" value="KAI9638348.1"/>
    <property type="molecule type" value="Genomic_DNA"/>
</dbReference>
<evidence type="ECO:0000313" key="3">
    <source>
        <dbReference type="Proteomes" id="UP001164286"/>
    </source>
</evidence>
<protein>
    <submittedName>
        <fullName evidence="2">Uncharacterized protein</fullName>
    </submittedName>
</protein>
<accession>A0AA38HBN4</accession>
<gene>
    <name evidence="2" type="ORF">MKK02DRAFT_31795</name>
</gene>
<evidence type="ECO:0000256" key="1">
    <source>
        <dbReference type="SAM" id="MobiDB-lite"/>
    </source>
</evidence>
<feature type="region of interest" description="Disordered" evidence="1">
    <location>
        <begin position="97"/>
        <end position="126"/>
    </location>
</feature>
<dbReference type="GeneID" id="77727583"/>
<feature type="compositionally biased region" description="Polar residues" evidence="1">
    <location>
        <begin position="263"/>
        <end position="274"/>
    </location>
</feature>
<organism evidence="2 3">
    <name type="scientific">Dioszegia hungarica</name>
    <dbReference type="NCBI Taxonomy" id="4972"/>
    <lineage>
        <taxon>Eukaryota</taxon>
        <taxon>Fungi</taxon>
        <taxon>Dikarya</taxon>
        <taxon>Basidiomycota</taxon>
        <taxon>Agaricomycotina</taxon>
        <taxon>Tremellomycetes</taxon>
        <taxon>Tremellales</taxon>
        <taxon>Bulleribasidiaceae</taxon>
        <taxon>Dioszegia</taxon>
    </lineage>
</organism>
<name>A0AA38HBN4_9TREE</name>
<proteinExistence type="predicted"/>
<comment type="caution">
    <text evidence="2">The sequence shown here is derived from an EMBL/GenBank/DDBJ whole genome shotgun (WGS) entry which is preliminary data.</text>
</comment>
<dbReference type="Proteomes" id="UP001164286">
    <property type="component" value="Unassembled WGS sequence"/>
</dbReference>
<evidence type="ECO:0000313" key="2">
    <source>
        <dbReference type="EMBL" id="KAI9638348.1"/>
    </source>
</evidence>
<feature type="region of interest" description="Disordered" evidence="1">
    <location>
        <begin position="250"/>
        <end position="274"/>
    </location>
</feature>
<reference evidence="2" key="1">
    <citation type="journal article" date="2022" name="G3 (Bethesda)">
        <title>High quality genome of the basidiomycete yeast Dioszegia hungarica PDD-24b-2 isolated from cloud water.</title>
        <authorList>
            <person name="Jarrige D."/>
            <person name="Haridas S."/>
            <person name="Bleykasten-Grosshans C."/>
            <person name="Joly M."/>
            <person name="Nadalig T."/>
            <person name="Sancelme M."/>
            <person name="Vuilleumier S."/>
            <person name="Grigoriev I.V."/>
            <person name="Amato P."/>
            <person name="Bringel F."/>
        </authorList>
    </citation>
    <scope>NUCLEOTIDE SEQUENCE</scope>
    <source>
        <strain evidence="2">PDD-24b-2</strain>
    </source>
</reference>
<dbReference type="AlphaFoldDB" id="A0AA38HBN4"/>
<keyword evidence="3" id="KW-1185">Reference proteome</keyword>
<sequence>MDPESVDTLSSSLYSSLNSLTLPGPAIPGVYAVDSAAAGAPIDVRQVLEALLAQGKVLDALEVKADHVLSEAVKLSVKLQDMEDELAEAKEALREKAEAERLTGTESNSMGRGVKGHAEQCDSQLQQDADQRQVLLDQIMAALNPPVTSQSSSNEGAAPIWQSGPTRVIIGRKAIKRREDQSRVFEYLVKQAGDSADDSIWVHEDDLPSTVGASASLAIDSFLRDCADNQIETGRKMALLPEARMWWDERGKRREEPSPGEGSASQASRVVQDL</sequence>